<dbReference type="GO" id="GO:0004519">
    <property type="term" value="F:endonuclease activity"/>
    <property type="evidence" value="ECO:0007669"/>
    <property type="project" value="UniProtKB-KW"/>
</dbReference>
<dbReference type="CDD" id="cd16961">
    <property type="entry name" value="RMtype1_S_TRD-CR_like"/>
    <property type="match status" value="1"/>
</dbReference>
<dbReference type="AlphaFoldDB" id="I3ZXA4"/>
<dbReference type="eggNOG" id="COG0732">
    <property type="taxonomic scope" value="Bacteria"/>
</dbReference>
<evidence type="ECO:0000313" key="6">
    <source>
        <dbReference type="Proteomes" id="UP000006051"/>
    </source>
</evidence>
<reference evidence="5 6" key="1">
    <citation type="submission" date="2012-06" db="EMBL/GenBank/DDBJ databases">
        <title>The complete genome of Ornithobacterium rhinotracheale DSM 15997.</title>
        <authorList>
            <consortium name="US DOE Joint Genome Institute (JGI-PGF)"/>
            <person name="Lucas S."/>
            <person name="Copeland A."/>
            <person name="Lapidus A."/>
            <person name="Goodwin L."/>
            <person name="Pitluck S."/>
            <person name="Peters L."/>
            <person name="Mikhailova N."/>
            <person name="Teshima H."/>
            <person name="Kyrpides N."/>
            <person name="Mavromatis K."/>
            <person name="Pagani I."/>
            <person name="Ivanova N."/>
            <person name="Ovchinnikova G."/>
            <person name="Zeytun A."/>
            <person name="Detter J.C."/>
            <person name="Han C."/>
            <person name="Land M."/>
            <person name="Hauser L."/>
            <person name="Markowitz V."/>
            <person name="Cheng J.-F."/>
            <person name="Hugenholtz P."/>
            <person name="Woyke T."/>
            <person name="Wu D."/>
            <person name="Lang E."/>
            <person name="Kopitz M."/>
            <person name="Brambilla E."/>
            <person name="Klenk H.-P."/>
            <person name="Eisen J.A."/>
        </authorList>
    </citation>
    <scope>NUCLEOTIDE SEQUENCE [LARGE SCALE GENOMIC DNA]</scope>
    <source>
        <strain evidence="6">ATCC 51463 / DSM 15997 / CCUG 23171 / LMG 9086</strain>
    </source>
</reference>
<dbReference type="EMBL" id="CP003283">
    <property type="protein sequence ID" value="AFL96338.1"/>
    <property type="molecule type" value="Genomic_DNA"/>
</dbReference>
<keyword evidence="5" id="KW-0540">Nuclease</keyword>
<evidence type="ECO:0000256" key="1">
    <source>
        <dbReference type="ARBA" id="ARBA00010923"/>
    </source>
</evidence>
<dbReference type="STRING" id="867902.Ornrh_0110"/>
<protein>
    <submittedName>
        <fullName evidence="5">Restriction endonuclease S subunit</fullName>
    </submittedName>
</protein>
<dbReference type="InterPro" id="IPR000055">
    <property type="entry name" value="Restrct_endonuc_typeI_TRD"/>
</dbReference>
<proteinExistence type="inferred from homology"/>
<evidence type="ECO:0000313" key="5">
    <source>
        <dbReference type="EMBL" id="AFL96338.1"/>
    </source>
</evidence>
<keyword evidence="5" id="KW-0255">Endonuclease</keyword>
<gene>
    <name evidence="5" type="ordered locus">Ornrh_0110</name>
</gene>
<dbReference type="SUPFAM" id="SSF116734">
    <property type="entry name" value="DNA methylase specificity domain"/>
    <property type="match status" value="1"/>
</dbReference>
<dbReference type="InterPro" id="IPR052021">
    <property type="entry name" value="Type-I_RS_S_subunit"/>
</dbReference>
<evidence type="ECO:0000259" key="4">
    <source>
        <dbReference type="Pfam" id="PF01420"/>
    </source>
</evidence>
<dbReference type="Gene3D" id="3.90.220.20">
    <property type="entry name" value="DNA methylase specificity domains"/>
    <property type="match status" value="1"/>
</dbReference>
<accession>I3ZXA4</accession>
<organism evidence="5 6">
    <name type="scientific">Ornithobacterium rhinotracheale (strain ATCC 51463 / DSM 15997 / CCUG 23171 / CIP 104009 / LMG 9086)</name>
    <dbReference type="NCBI Taxonomy" id="867902"/>
    <lineage>
        <taxon>Bacteria</taxon>
        <taxon>Pseudomonadati</taxon>
        <taxon>Bacteroidota</taxon>
        <taxon>Flavobacteriia</taxon>
        <taxon>Flavobacteriales</taxon>
        <taxon>Weeksellaceae</taxon>
        <taxon>Ornithobacterium</taxon>
    </lineage>
</organism>
<dbReference type="InterPro" id="IPR044946">
    <property type="entry name" value="Restrct_endonuc_typeI_TRD_sf"/>
</dbReference>
<keyword evidence="6" id="KW-1185">Reference proteome</keyword>
<feature type="domain" description="Type I restriction modification DNA specificity" evidence="4">
    <location>
        <begin position="3"/>
        <end position="173"/>
    </location>
</feature>
<dbReference type="RefSeq" id="WP_014789968.1">
    <property type="nucleotide sequence ID" value="NC_018016.1"/>
</dbReference>
<comment type="similarity">
    <text evidence="1">Belongs to the type-I restriction system S methylase family.</text>
</comment>
<dbReference type="Proteomes" id="UP000006051">
    <property type="component" value="Chromosome"/>
</dbReference>
<keyword evidence="2" id="KW-0680">Restriction system</keyword>
<sequence>MKLKIKDICQVQSGSYIKITKDSHLNNGIALNISDLDDESELSPTTKPNIEIDACNPKYIIQSTDVAFSTRGRYVATIIPKGINYPVFISNSFIKITPDTNKVLPEYIKWILNHPKSQAFFEKESRNSGRISFLNSKQIEDFEIDLPSLEKQRIIVKISQLLSREKATTTELINKKEIITQEILFKNSTL</sequence>
<dbReference type="PANTHER" id="PTHR30408:SF12">
    <property type="entry name" value="TYPE I RESTRICTION ENZYME MJAVIII SPECIFICITY SUBUNIT"/>
    <property type="match status" value="1"/>
</dbReference>
<name>I3ZXA4_ORNRL</name>
<evidence type="ECO:0000256" key="3">
    <source>
        <dbReference type="ARBA" id="ARBA00023125"/>
    </source>
</evidence>
<dbReference type="GO" id="GO:0009307">
    <property type="term" value="P:DNA restriction-modification system"/>
    <property type="evidence" value="ECO:0007669"/>
    <property type="project" value="UniProtKB-KW"/>
</dbReference>
<keyword evidence="3" id="KW-0238">DNA-binding</keyword>
<dbReference type="Pfam" id="PF01420">
    <property type="entry name" value="Methylase_S"/>
    <property type="match status" value="1"/>
</dbReference>
<keyword evidence="5" id="KW-0378">Hydrolase</keyword>
<dbReference type="PANTHER" id="PTHR30408">
    <property type="entry name" value="TYPE-1 RESTRICTION ENZYME ECOKI SPECIFICITY PROTEIN"/>
    <property type="match status" value="1"/>
</dbReference>
<evidence type="ECO:0000256" key="2">
    <source>
        <dbReference type="ARBA" id="ARBA00022747"/>
    </source>
</evidence>
<dbReference type="GO" id="GO:0003677">
    <property type="term" value="F:DNA binding"/>
    <property type="evidence" value="ECO:0007669"/>
    <property type="project" value="UniProtKB-KW"/>
</dbReference>
<dbReference type="HOGENOM" id="CLU_094509_2_0_10"/>
<dbReference type="GeneID" id="71568393"/>
<dbReference type="KEGG" id="orh:Ornrh_0110"/>
<dbReference type="GeneID" id="97256887"/>